<dbReference type="Proteomes" id="UP000662986">
    <property type="component" value="Plasmid unnamed1"/>
</dbReference>
<dbReference type="InterPro" id="IPR013568">
    <property type="entry name" value="SEFIR_dom"/>
</dbReference>
<evidence type="ECO:0000313" key="2">
    <source>
        <dbReference type="EMBL" id="QSE87980.1"/>
    </source>
</evidence>
<keyword evidence="3" id="KW-1185">Reference proteome</keyword>
<feature type="domain" description="SEFIR" evidence="1">
    <location>
        <begin position="6"/>
        <end position="154"/>
    </location>
</feature>
<reference evidence="2 3" key="2">
    <citation type="journal article" date="2022" name="Arch. Microbiol.">
        <title>Rhodococcus pseudokoreensis sp. nov. isolated from the rhizosphere of young M26 apple rootstocks.</title>
        <authorList>
            <person name="Kampfer P."/>
            <person name="Glaeser S.P."/>
            <person name="Blom J."/>
            <person name="Wolf J."/>
            <person name="Benning S."/>
            <person name="Schloter M."/>
            <person name="Neumann-Schaal M."/>
        </authorList>
    </citation>
    <scope>NUCLEOTIDE SEQUENCE [LARGE SCALE GENOMIC DNA]</scope>
    <source>
        <strain evidence="2 3">R79</strain>
    </source>
</reference>
<dbReference type="Pfam" id="PF13676">
    <property type="entry name" value="TIR_2"/>
    <property type="match status" value="1"/>
</dbReference>
<protein>
    <submittedName>
        <fullName evidence="2">Toll/interleukin-1 receptor domain-containing protein</fullName>
    </submittedName>
</protein>
<dbReference type="RefSeq" id="WP_206004739.1">
    <property type="nucleotide sequence ID" value="NZ_CP070618.1"/>
</dbReference>
<keyword evidence="2" id="KW-0614">Plasmid</keyword>
<dbReference type="EMBL" id="CP070618">
    <property type="protein sequence ID" value="QSE87980.1"/>
    <property type="molecule type" value="Genomic_DNA"/>
</dbReference>
<reference evidence="2 3" key="1">
    <citation type="journal article" date="2021" name="Microbiol. Resour. Announc.">
        <title>Complete Genome Sequences of Two Rhodococcus sp. Strains with Large and Linear Chromosomes, Isolated from Apple Rhizosphere.</title>
        <authorList>
            <person name="Benning S."/>
            <person name="Brugnone N."/>
            <person name="Siani R."/>
            <person name="Kublik S."/>
            <person name="Schloter M."/>
            <person name="Rad V."/>
        </authorList>
    </citation>
    <scope>NUCLEOTIDE SEQUENCE [LARGE SCALE GENOMIC DNA]</scope>
    <source>
        <strain evidence="2 3">R79</strain>
    </source>
</reference>
<sequence length="177" mass="20173">MTSPMPPTALVSWAHKNTDWSREQEKEWETAVRSLVERLRANGIDAHIDLYYQSDPSIDWTRWGQEMVRDSDFVIVAVSTAWKQRWEGTNVPTAGAGAVVEADTLKGRFNENQHDFQKRTLIVVLPGSSEDALPADLHRLNRFHVTEFADTDGGIQRLLRMLLNWPRHILPELGPCA</sequence>
<dbReference type="InterPro" id="IPR000157">
    <property type="entry name" value="TIR_dom"/>
</dbReference>
<organism evidence="2 3">
    <name type="scientific">Rhodococcus pseudokoreensis</name>
    <dbReference type="NCBI Taxonomy" id="2811421"/>
    <lineage>
        <taxon>Bacteria</taxon>
        <taxon>Bacillati</taxon>
        <taxon>Actinomycetota</taxon>
        <taxon>Actinomycetes</taxon>
        <taxon>Mycobacteriales</taxon>
        <taxon>Nocardiaceae</taxon>
        <taxon>Rhodococcus</taxon>
    </lineage>
</organism>
<evidence type="ECO:0000259" key="1">
    <source>
        <dbReference type="PROSITE" id="PS51534"/>
    </source>
</evidence>
<name>A0A974VYL1_9NOCA</name>
<keyword evidence="2" id="KW-0675">Receptor</keyword>
<geneLocation type="plasmid" evidence="2 3">
    <name>unnamed1</name>
</geneLocation>
<proteinExistence type="predicted"/>
<gene>
    <name evidence="2" type="ORF">JWS13_04745</name>
</gene>
<evidence type="ECO:0000313" key="3">
    <source>
        <dbReference type="Proteomes" id="UP000662986"/>
    </source>
</evidence>
<dbReference type="PROSITE" id="PS51534">
    <property type="entry name" value="SEFIR"/>
    <property type="match status" value="1"/>
</dbReference>
<accession>A0A974VYL1</accession>